<comment type="caution">
    <text evidence="3">The sequence shown here is derived from an EMBL/GenBank/DDBJ whole genome shotgun (WGS) entry which is preliminary data.</text>
</comment>
<dbReference type="EMBL" id="CADEPI010000202">
    <property type="protein sequence ID" value="CAB3380155.1"/>
    <property type="molecule type" value="Genomic_DNA"/>
</dbReference>
<evidence type="ECO:0000313" key="4">
    <source>
        <dbReference type="Proteomes" id="UP000494165"/>
    </source>
</evidence>
<evidence type="ECO:0008006" key="5">
    <source>
        <dbReference type="Google" id="ProtNLM"/>
    </source>
</evidence>
<dbReference type="OrthoDB" id="5984008at2759"/>
<gene>
    <name evidence="3" type="ORF">CLODIP_2_CD08469</name>
</gene>
<feature type="chain" id="PRO_5035868252" description="Receptor ligand binding region domain-containing protein" evidence="2">
    <location>
        <begin position="24"/>
        <end position="128"/>
    </location>
</feature>
<evidence type="ECO:0000313" key="3">
    <source>
        <dbReference type="EMBL" id="CAB3380155.1"/>
    </source>
</evidence>
<keyword evidence="4" id="KW-1185">Reference proteome</keyword>
<feature type="non-terminal residue" evidence="3">
    <location>
        <position position="128"/>
    </location>
</feature>
<feature type="compositionally biased region" description="Pro residues" evidence="1">
    <location>
        <begin position="48"/>
        <end position="61"/>
    </location>
</feature>
<dbReference type="Proteomes" id="UP000494165">
    <property type="component" value="Unassembled WGS sequence"/>
</dbReference>
<evidence type="ECO:0000256" key="2">
    <source>
        <dbReference type="SAM" id="SignalP"/>
    </source>
</evidence>
<evidence type="ECO:0000256" key="1">
    <source>
        <dbReference type="SAM" id="MobiDB-lite"/>
    </source>
</evidence>
<accession>A0A8S1DQ50</accession>
<proteinExistence type="predicted"/>
<feature type="signal peptide" evidence="2">
    <location>
        <begin position="1"/>
        <end position="23"/>
    </location>
</feature>
<dbReference type="AlphaFoldDB" id="A0A8S1DQ50"/>
<organism evidence="3 4">
    <name type="scientific">Cloeon dipterum</name>
    <dbReference type="NCBI Taxonomy" id="197152"/>
    <lineage>
        <taxon>Eukaryota</taxon>
        <taxon>Metazoa</taxon>
        <taxon>Ecdysozoa</taxon>
        <taxon>Arthropoda</taxon>
        <taxon>Hexapoda</taxon>
        <taxon>Insecta</taxon>
        <taxon>Pterygota</taxon>
        <taxon>Palaeoptera</taxon>
        <taxon>Ephemeroptera</taxon>
        <taxon>Pisciforma</taxon>
        <taxon>Baetidae</taxon>
        <taxon>Cloeon</taxon>
    </lineage>
</organism>
<name>A0A8S1DQ50_9INSE</name>
<keyword evidence="2" id="KW-0732">Signal</keyword>
<sequence length="128" mass="14159">MLCSHSLLLLLLLAAGLWGPWAPRGPWVGAQRREGGLRVGQSDRNTTPRPPSPPRPPPAPVAPTREQLYVGLLVPHTAFGQREYSKAIKSALSVLQRSRGPKFEFVNKYQFSFDNIKQDMLGMTPSPT</sequence>
<feature type="region of interest" description="Disordered" evidence="1">
    <location>
        <begin position="32"/>
        <end position="63"/>
    </location>
</feature>
<protein>
    <recommendedName>
        <fullName evidence="5">Receptor ligand binding region domain-containing protein</fullName>
    </recommendedName>
</protein>
<reference evidence="3 4" key="1">
    <citation type="submission" date="2020-04" db="EMBL/GenBank/DDBJ databases">
        <authorList>
            <person name="Alioto T."/>
            <person name="Alioto T."/>
            <person name="Gomez Garrido J."/>
        </authorList>
    </citation>
    <scope>NUCLEOTIDE SEQUENCE [LARGE SCALE GENOMIC DNA]</scope>
</reference>